<protein>
    <submittedName>
        <fullName evidence="1">DUF2927 domain-containing protein</fullName>
    </submittedName>
</protein>
<keyword evidence="2" id="KW-1185">Reference proteome</keyword>
<dbReference type="InterPro" id="IPR021323">
    <property type="entry name" value="DUF2927"/>
</dbReference>
<dbReference type="Proteomes" id="UP001521181">
    <property type="component" value="Unassembled WGS sequence"/>
</dbReference>
<dbReference type="SUPFAM" id="SSF48452">
    <property type="entry name" value="TPR-like"/>
    <property type="match status" value="1"/>
</dbReference>
<reference evidence="1 2" key="1">
    <citation type="submission" date="2021-12" db="EMBL/GenBank/DDBJ databases">
        <title>Sinirhodobacter sp. WL0062 is a bacterium isolated from seawater.</title>
        <authorList>
            <person name="Wang L."/>
            <person name="He W."/>
            <person name="Zhang D.-F."/>
        </authorList>
    </citation>
    <scope>NUCLEOTIDE SEQUENCE [LARGE SCALE GENOMIC DNA]</scope>
    <source>
        <strain evidence="1 2">WL0062</strain>
    </source>
</reference>
<evidence type="ECO:0000313" key="1">
    <source>
        <dbReference type="EMBL" id="MCE5972831.1"/>
    </source>
</evidence>
<comment type="caution">
    <text evidence="1">The sequence shown here is derived from an EMBL/GenBank/DDBJ whole genome shotgun (WGS) entry which is preliminary data.</text>
</comment>
<dbReference type="EMBL" id="JAJUOS010000003">
    <property type="protein sequence ID" value="MCE5972831.1"/>
    <property type="molecule type" value="Genomic_DNA"/>
</dbReference>
<organism evidence="1 2">
    <name type="scientific">Rhodobacter flavimaris</name>
    <dbReference type="NCBI Taxonomy" id="2907145"/>
    <lineage>
        <taxon>Bacteria</taxon>
        <taxon>Pseudomonadati</taxon>
        <taxon>Pseudomonadota</taxon>
        <taxon>Alphaproteobacteria</taxon>
        <taxon>Rhodobacterales</taxon>
        <taxon>Rhodobacter group</taxon>
        <taxon>Rhodobacter</taxon>
    </lineage>
</organism>
<dbReference type="PROSITE" id="PS51257">
    <property type="entry name" value="PROKAR_LIPOPROTEIN"/>
    <property type="match status" value="1"/>
</dbReference>
<dbReference type="RefSeq" id="WP_233675842.1">
    <property type="nucleotide sequence ID" value="NZ_JAJUOS010000003.1"/>
</dbReference>
<name>A0ABS8YVS7_9RHOB</name>
<evidence type="ECO:0000313" key="2">
    <source>
        <dbReference type="Proteomes" id="UP001521181"/>
    </source>
</evidence>
<gene>
    <name evidence="1" type="ORF">LZA78_05015</name>
</gene>
<proteinExistence type="predicted"/>
<dbReference type="Pfam" id="PF11150">
    <property type="entry name" value="DUF2927"/>
    <property type="match status" value="1"/>
</dbReference>
<sequence length="464" mass="49629">MIQRSLQRLSQLAAIAITLAACVPQGDLQPSTRARPPHHTMPEIGADLMAAPAAPPAAMPSNAQIARDFLDLTFALETGRDLQYFSRFEGPVSITLAPGAPSGAREELERLVARLRSEAGLSVTTAPGQANRITVAFVSERQLQSSVPNAACFVAPNVDGWDDFRRNRRGGTTDWTQVTTRRLASVFIPTNAAQQEIRDCLHEELSQALGPLNDLYRLPYSVWNDDNFHTVLTRFDMLILRAYNAPELRPGMTEGAVAAQLPTVLSRLNPGGGPVFETYSSPTPRAFISAIEAALGAQSNPSRRLGAAQEALSIARAEGWHDTRAAFAWFALGRLAMRDDPQGAVQALSNARAIYTNIPGTAIHIAHVDVQLAAVALGTGRTEQALTLADRALPAAQAAQNGALIATIQLIRAEALARLGQAEAARQARLDSTNWARYGFGSDAAARARATEIALLAKAGAQVN</sequence>
<dbReference type="InterPro" id="IPR011990">
    <property type="entry name" value="TPR-like_helical_dom_sf"/>
</dbReference>
<accession>A0ABS8YVS7</accession>